<gene>
    <name evidence="5" type="ORF">GIS00_20305</name>
</gene>
<feature type="signal peptide" evidence="3">
    <location>
        <begin position="1"/>
        <end position="27"/>
    </location>
</feature>
<dbReference type="Pfam" id="PF01156">
    <property type="entry name" value="IU_nuc_hydro"/>
    <property type="match status" value="1"/>
</dbReference>
<dbReference type="SUPFAM" id="SSF53590">
    <property type="entry name" value="Nucleoside hydrolase"/>
    <property type="match status" value="1"/>
</dbReference>
<keyword evidence="3" id="KW-0732">Signal</keyword>
<evidence type="ECO:0000313" key="5">
    <source>
        <dbReference type="EMBL" id="MTD16286.1"/>
    </source>
</evidence>
<evidence type="ECO:0000259" key="4">
    <source>
        <dbReference type="Pfam" id="PF01156"/>
    </source>
</evidence>
<feature type="chain" id="PRO_5039335853" evidence="3">
    <location>
        <begin position="28"/>
        <end position="348"/>
    </location>
</feature>
<keyword evidence="1 5" id="KW-0378">Hydrolase</keyword>
<dbReference type="InterPro" id="IPR006311">
    <property type="entry name" value="TAT_signal"/>
</dbReference>
<dbReference type="PANTHER" id="PTHR12304">
    <property type="entry name" value="INOSINE-URIDINE PREFERRING NUCLEOSIDE HYDROLASE"/>
    <property type="match status" value="1"/>
</dbReference>
<evidence type="ECO:0000256" key="3">
    <source>
        <dbReference type="SAM" id="SignalP"/>
    </source>
</evidence>
<dbReference type="RefSeq" id="WP_154770301.1">
    <property type="nucleotide sequence ID" value="NZ_WLYK01000009.1"/>
</dbReference>
<dbReference type="PANTHER" id="PTHR12304:SF4">
    <property type="entry name" value="URIDINE NUCLEOSIDASE"/>
    <property type="match status" value="1"/>
</dbReference>
<keyword evidence="6" id="KW-1185">Reference proteome</keyword>
<keyword evidence="2" id="KW-0326">Glycosidase</keyword>
<reference evidence="5 6" key="1">
    <citation type="submission" date="2019-11" db="EMBL/GenBank/DDBJ databases">
        <authorList>
            <person name="Jiang L.-Q."/>
        </authorList>
    </citation>
    <scope>NUCLEOTIDE SEQUENCE [LARGE SCALE GENOMIC DNA]</scope>
    <source>
        <strain evidence="5 6">YIM 132087</strain>
    </source>
</reference>
<dbReference type="EMBL" id="WLYK01000009">
    <property type="protein sequence ID" value="MTD16286.1"/>
    <property type="molecule type" value="Genomic_DNA"/>
</dbReference>
<feature type="domain" description="Inosine/uridine-preferring nucleoside hydrolase" evidence="4">
    <location>
        <begin position="92"/>
        <end position="242"/>
    </location>
</feature>
<dbReference type="Proteomes" id="UP000460221">
    <property type="component" value="Unassembled WGS sequence"/>
</dbReference>
<comment type="caution">
    <text evidence="5">The sequence shown here is derived from an EMBL/GenBank/DDBJ whole genome shotgun (WGS) entry which is preliminary data.</text>
</comment>
<proteinExistence type="predicted"/>
<dbReference type="PROSITE" id="PS51318">
    <property type="entry name" value="TAT"/>
    <property type="match status" value="1"/>
</dbReference>
<evidence type="ECO:0000256" key="2">
    <source>
        <dbReference type="ARBA" id="ARBA00023295"/>
    </source>
</evidence>
<dbReference type="InterPro" id="IPR036452">
    <property type="entry name" value="Ribo_hydro-like"/>
</dbReference>
<dbReference type="GO" id="GO:0005829">
    <property type="term" value="C:cytosol"/>
    <property type="evidence" value="ECO:0007669"/>
    <property type="project" value="TreeGrafter"/>
</dbReference>
<organism evidence="5 6">
    <name type="scientific">Nakamurella alba</name>
    <dbReference type="NCBI Taxonomy" id="2665158"/>
    <lineage>
        <taxon>Bacteria</taxon>
        <taxon>Bacillati</taxon>
        <taxon>Actinomycetota</taxon>
        <taxon>Actinomycetes</taxon>
        <taxon>Nakamurellales</taxon>
        <taxon>Nakamurellaceae</taxon>
        <taxon>Nakamurella</taxon>
    </lineage>
</organism>
<dbReference type="GO" id="GO:0006152">
    <property type="term" value="P:purine nucleoside catabolic process"/>
    <property type="evidence" value="ECO:0007669"/>
    <property type="project" value="TreeGrafter"/>
</dbReference>
<dbReference type="Gene3D" id="3.90.245.10">
    <property type="entry name" value="Ribonucleoside hydrolase-like"/>
    <property type="match status" value="1"/>
</dbReference>
<dbReference type="InterPro" id="IPR023186">
    <property type="entry name" value="IUNH"/>
</dbReference>
<accession>A0A7K1FQ64</accession>
<evidence type="ECO:0000313" key="6">
    <source>
        <dbReference type="Proteomes" id="UP000460221"/>
    </source>
</evidence>
<sequence length="348" mass="36113">MVDRRTFLQVAGVASGVIAGGTLSATAAGAAAPTPAAAGPLVPTSAWKNPNGPVARVLVVNDNGGDPDGLVSTAHAVLSSGGQVVGIVASRKVYRFAPNPTSADQAKAKTDELLKVMGIKGIKTYAGSMDAMTAVDAPKDSAGARAIIAEANRTDTTLPLYVTVGGALTDVASALQLDPSIAGKFTLIWIGGAAYPAGGAGETNSSDDPIAAQSVFNNSTVHIWQVPIDVYSQALVGMSEFQLAMLPCGKAGGYLFNEITARIGLFRLKGDSYCMGDNPLVLLSAQNQVYDNAGSNGKFVVRPAPTLNADLTYTDNPAGRPIRVYTSIDTHLMFNDFYAKMLLKYAKR</sequence>
<name>A0A7K1FQ64_9ACTN</name>
<dbReference type="GO" id="GO:0008477">
    <property type="term" value="F:purine nucleosidase activity"/>
    <property type="evidence" value="ECO:0007669"/>
    <property type="project" value="TreeGrafter"/>
</dbReference>
<dbReference type="AlphaFoldDB" id="A0A7K1FQ64"/>
<evidence type="ECO:0000256" key="1">
    <source>
        <dbReference type="ARBA" id="ARBA00022801"/>
    </source>
</evidence>
<protein>
    <submittedName>
        <fullName evidence="5">Nucleoside hydrolase</fullName>
    </submittedName>
</protein>
<dbReference type="InterPro" id="IPR001910">
    <property type="entry name" value="Inosine/uridine_hydrolase_dom"/>
</dbReference>